<name>A0A6A6QBL7_9PEZI</name>
<dbReference type="Gene3D" id="3.90.1410.10">
    <property type="entry name" value="set domain protein methyltransferase, domain 1"/>
    <property type="match status" value="1"/>
</dbReference>
<organism evidence="2 3">
    <name type="scientific">Lophium mytilinum</name>
    <dbReference type="NCBI Taxonomy" id="390894"/>
    <lineage>
        <taxon>Eukaryota</taxon>
        <taxon>Fungi</taxon>
        <taxon>Dikarya</taxon>
        <taxon>Ascomycota</taxon>
        <taxon>Pezizomycotina</taxon>
        <taxon>Dothideomycetes</taxon>
        <taxon>Pleosporomycetidae</taxon>
        <taxon>Mytilinidiales</taxon>
        <taxon>Mytilinidiaceae</taxon>
        <taxon>Lophium</taxon>
    </lineage>
</organism>
<feature type="domain" description="SET" evidence="1">
    <location>
        <begin position="26"/>
        <end position="242"/>
    </location>
</feature>
<dbReference type="OrthoDB" id="341421at2759"/>
<reference evidence="2" key="1">
    <citation type="journal article" date="2020" name="Stud. Mycol.">
        <title>101 Dothideomycetes genomes: a test case for predicting lifestyles and emergence of pathogens.</title>
        <authorList>
            <person name="Haridas S."/>
            <person name="Albert R."/>
            <person name="Binder M."/>
            <person name="Bloem J."/>
            <person name="Labutti K."/>
            <person name="Salamov A."/>
            <person name="Andreopoulos B."/>
            <person name="Baker S."/>
            <person name="Barry K."/>
            <person name="Bills G."/>
            <person name="Bluhm B."/>
            <person name="Cannon C."/>
            <person name="Castanera R."/>
            <person name="Culley D."/>
            <person name="Daum C."/>
            <person name="Ezra D."/>
            <person name="Gonzalez J."/>
            <person name="Henrissat B."/>
            <person name="Kuo A."/>
            <person name="Liang C."/>
            <person name="Lipzen A."/>
            <person name="Lutzoni F."/>
            <person name="Magnuson J."/>
            <person name="Mondo S."/>
            <person name="Nolan M."/>
            <person name="Ohm R."/>
            <person name="Pangilinan J."/>
            <person name="Park H.-J."/>
            <person name="Ramirez L."/>
            <person name="Alfaro M."/>
            <person name="Sun H."/>
            <person name="Tritt A."/>
            <person name="Yoshinaga Y."/>
            <person name="Zwiers L.-H."/>
            <person name="Turgeon B."/>
            <person name="Goodwin S."/>
            <person name="Spatafora J."/>
            <person name="Crous P."/>
            <person name="Grigoriev I."/>
        </authorList>
    </citation>
    <scope>NUCLEOTIDE SEQUENCE</scope>
    <source>
        <strain evidence="2">CBS 269.34</strain>
    </source>
</reference>
<evidence type="ECO:0000259" key="1">
    <source>
        <dbReference type="PROSITE" id="PS50280"/>
    </source>
</evidence>
<dbReference type="AlphaFoldDB" id="A0A6A6QBL7"/>
<dbReference type="PANTHER" id="PTHR13271:SF137">
    <property type="entry name" value="SET DOMAIN-CONTAINING PROTEIN"/>
    <property type="match status" value="1"/>
</dbReference>
<dbReference type="InterPro" id="IPR050600">
    <property type="entry name" value="SETD3_SETD6_MTase"/>
</dbReference>
<evidence type="ECO:0000313" key="3">
    <source>
        <dbReference type="Proteomes" id="UP000799750"/>
    </source>
</evidence>
<dbReference type="CDD" id="cd19177">
    <property type="entry name" value="SET_SETD4"/>
    <property type="match status" value="1"/>
</dbReference>
<sequence>MAAALPPGEIHDTFVKWASSQGILMDGVAPARFVGRGMGIIAARDLKKGERLVLVPAKTLISIDSAAVRKHKFPSNLSIHATLAAFLVREYEEKQSGHRLWQECWPSEEDFKSIMPLNWGEELQKLLPEPAKELLSAQKAKLAKDWRAAQPLLPSTTFNFFTYAWLIVNTRCFYWDYPNVPAARLPKKRQSLTADDCYAMCPFLDYFNHADQGCEPKYDTKGYTVTTNRDYKAGEEIYVSYGAHTNDFLLVEYGFILSTNAADTTTLDHLLIPQLSSSATSTLKEDGFYGNYTLSPTGPCHRTQAALRLLHLPTRRYVAFVSGADDGAVDQAVIDTHLRKLLEEYQRVVMQAEEEVDALDVGVEVEQKEMLARRWKQVGAIVQGAGRGHGV</sequence>
<dbReference type="SUPFAM" id="SSF82199">
    <property type="entry name" value="SET domain"/>
    <property type="match status" value="1"/>
</dbReference>
<gene>
    <name evidence="2" type="ORF">BU16DRAFT_496538</name>
</gene>
<dbReference type="PANTHER" id="PTHR13271">
    <property type="entry name" value="UNCHARACTERIZED PUTATIVE METHYLTRANSFERASE"/>
    <property type="match status" value="1"/>
</dbReference>
<proteinExistence type="predicted"/>
<dbReference type="Pfam" id="PF00856">
    <property type="entry name" value="SET"/>
    <property type="match status" value="1"/>
</dbReference>
<dbReference type="InterPro" id="IPR044429">
    <property type="entry name" value="SETD4_SET"/>
</dbReference>
<dbReference type="InterPro" id="IPR046341">
    <property type="entry name" value="SET_dom_sf"/>
</dbReference>
<accession>A0A6A6QBL7</accession>
<dbReference type="EMBL" id="MU004200">
    <property type="protein sequence ID" value="KAF2488857.1"/>
    <property type="molecule type" value="Genomic_DNA"/>
</dbReference>
<evidence type="ECO:0000313" key="2">
    <source>
        <dbReference type="EMBL" id="KAF2488857.1"/>
    </source>
</evidence>
<dbReference type="Proteomes" id="UP000799750">
    <property type="component" value="Unassembled WGS sequence"/>
</dbReference>
<dbReference type="InterPro" id="IPR001214">
    <property type="entry name" value="SET_dom"/>
</dbReference>
<dbReference type="GO" id="GO:0016279">
    <property type="term" value="F:protein-lysine N-methyltransferase activity"/>
    <property type="evidence" value="ECO:0007669"/>
    <property type="project" value="InterPro"/>
</dbReference>
<keyword evidence="3" id="KW-1185">Reference proteome</keyword>
<dbReference type="PROSITE" id="PS50280">
    <property type="entry name" value="SET"/>
    <property type="match status" value="1"/>
</dbReference>
<protein>
    <submittedName>
        <fullName evidence="2">SET domain-containing protein</fullName>
    </submittedName>
</protein>